<evidence type="ECO:0000313" key="3">
    <source>
        <dbReference type="EMBL" id="TFF74624.1"/>
    </source>
</evidence>
<dbReference type="EMBL" id="QORL01000026">
    <property type="protein sequence ID" value="TFF74624.1"/>
    <property type="molecule type" value="Genomic_DNA"/>
</dbReference>
<feature type="compositionally biased region" description="Pro residues" evidence="1">
    <location>
        <begin position="81"/>
        <end position="90"/>
    </location>
</feature>
<protein>
    <submittedName>
        <fullName evidence="4">Uncharacterized protein</fullName>
    </submittedName>
</protein>
<feature type="region of interest" description="Disordered" evidence="1">
    <location>
        <begin position="77"/>
        <end position="97"/>
    </location>
</feature>
<name>A0A5F0K9L1_9GAMM</name>
<feature type="signal peptide" evidence="2">
    <location>
        <begin position="1"/>
        <end position="19"/>
    </location>
</feature>
<evidence type="ECO:0000313" key="5">
    <source>
        <dbReference type="Proteomes" id="UP000297720"/>
    </source>
</evidence>
<dbReference type="Proteomes" id="UP000297914">
    <property type="component" value="Unassembled WGS sequence"/>
</dbReference>
<gene>
    <name evidence="3" type="ORF">DRM93_12590</name>
    <name evidence="4" type="ORF">DRM94_12590</name>
</gene>
<evidence type="ECO:0000313" key="4">
    <source>
        <dbReference type="EMBL" id="TFF78751.1"/>
    </source>
</evidence>
<organism evidence="4 6">
    <name type="scientific">Aeromonas taiwanensis</name>
    <dbReference type="NCBI Taxonomy" id="633417"/>
    <lineage>
        <taxon>Bacteria</taxon>
        <taxon>Pseudomonadati</taxon>
        <taxon>Pseudomonadota</taxon>
        <taxon>Gammaproteobacteria</taxon>
        <taxon>Aeromonadales</taxon>
        <taxon>Aeromonadaceae</taxon>
        <taxon>Aeromonas</taxon>
    </lineage>
</organism>
<feature type="region of interest" description="Disordered" evidence="1">
    <location>
        <begin position="22"/>
        <end position="53"/>
    </location>
</feature>
<dbReference type="AlphaFoldDB" id="A0A5F0K9L1"/>
<dbReference type="EMBL" id="QORK01000026">
    <property type="protein sequence ID" value="TFF78751.1"/>
    <property type="molecule type" value="Genomic_DNA"/>
</dbReference>
<sequence length="97" mass="10172">MSRYPIALALLLGTTLVHAGEMPPPMGARQGGPMAPPPSVLYHASKQGADPQALAQALSKNIDAAKPDTRYEVMVSVRELPPQPPKPQPASAPLKGQ</sequence>
<evidence type="ECO:0000313" key="6">
    <source>
        <dbReference type="Proteomes" id="UP000297914"/>
    </source>
</evidence>
<feature type="chain" id="PRO_5043994537" evidence="2">
    <location>
        <begin position="20"/>
        <end position="97"/>
    </location>
</feature>
<comment type="caution">
    <text evidence="4">The sequence shown here is derived from an EMBL/GenBank/DDBJ whole genome shotgun (WGS) entry which is preliminary data.</text>
</comment>
<proteinExistence type="predicted"/>
<reference evidence="4 6" key="1">
    <citation type="submission" date="2018-06" db="EMBL/GenBank/DDBJ databases">
        <title>Occurrence of a novel blaKPC-2- and qnrS2- harbouring IncP6 plasmid from Aeromonas taiwanensis isolates recovered from the river sediments.</title>
        <authorList>
            <person name="Zheng B."/>
            <person name="Yu X."/>
            <person name="Xiao Y."/>
        </authorList>
    </citation>
    <scope>NUCLEOTIDE SEQUENCE [LARGE SCALE GENOMIC DNA]</scope>
    <source>
        <strain evidence="3 5">1713</strain>
        <strain evidence="4 6">198</strain>
    </source>
</reference>
<evidence type="ECO:0000256" key="2">
    <source>
        <dbReference type="SAM" id="SignalP"/>
    </source>
</evidence>
<dbReference type="OrthoDB" id="5593489at2"/>
<evidence type="ECO:0000256" key="1">
    <source>
        <dbReference type="SAM" id="MobiDB-lite"/>
    </source>
</evidence>
<dbReference type="Proteomes" id="UP000297720">
    <property type="component" value="Unassembled WGS sequence"/>
</dbReference>
<keyword evidence="2" id="KW-0732">Signal</keyword>
<keyword evidence="5" id="KW-1185">Reference proteome</keyword>
<dbReference type="RefSeq" id="WP_134696028.1">
    <property type="nucleotide sequence ID" value="NZ_QORJ01000024.1"/>
</dbReference>
<accession>A0A5F0K9L1</accession>